<evidence type="ECO:0000313" key="2">
    <source>
        <dbReference type="EMBL" id="CAB4624901.1"/>
    </source>
</evidence>
<dbReference type="InterPro" id="IPR030395">
    <property type="entry name" value="GP_PDE_dom"/>
</dbReference>
<dbReference type="InterPro" id="IPR017946">
    <property type="entry name" value="PLC-like_Pdiesterase_TIM-brl"/>
</dbReference>
<dbReference type="PANTHER" id="PTHR43805:SF1">
    <property type="entry name" value="GP-PDE DOMAIN-CONTAINING PROTEIN"/>
    <property type="match status" value="1"/>
</dbReference>
<dbReference type="GO" id="GO:0008081">
    <property type="term" value="F:phosphoric diester hydrolase activity"/>
    <property type="evidence" value="ECO:0007669"/>
    <property type="project" value="InterPro"/>
</dbReference>
<dbReference type="GO" id="GO:0006629">
    <property type="term" value="P:lipid metabolic process"/>
    <property type="evidence" value="ECO:0007669"/>
    <property type="project" value="InterPro"/>
</dbReference>
<name>A0A6J6IK31_9ZZZZ</name>
<dbReference type="Gene3D" id="3.20.20.190">
    <property type="entry name" value="Phosphatidylinositol (PI) phosphodiesterase"/>
    <property type="match status" value="1"/>
</dbReference>
<organism evidence="2">
    <name type="scientific">freshwater metagenome</name>
    <dbReference type="NCBI Taxonomy" id="449393"/>
    <lineage>
        <taxon>unclassified sequences</taxon>
        <taxon>metagenomes</taxon>
        <taxon>ecological metagenomes</taxon>
    </lineage>
</organism>
<evidence type="ECO:0000259" key="1">
    <source>
        <dbReference type="PROSITE" id="PS51704"/>
    </source>
</evidence>
<dbReference type="AlphaFoldDB" id="A0A6J6IK31"/>
<reference evidence="2" key="1">
    <citation type="submission" date="2020-05" db="EMBL/GenBank/DDBJ databases">
        <authorList>
            <person name="Chiriac C."/>
            <person name="Salcher M."/>
            <person name="Ghai R."/>
            <person name="Kavagutti S V."/>
        </authorList>
    </citation>
    <scope>NUCLEOTIDE SEQUENCE</scope>
</reference>
<gene>
    <name evidence="2" type="ORF">UFOPK2044_00001</name>
</gene>
<dbReference type="PANTHER" id="PTHR43805">
    <property type="entry name" value="GLYCEROPHOSPHORYL DIESTER PHOSPHODIESTERASE"/>
    <property type="match status" value="1"/>
</dbReference>
<dbReference type="EMBL" id="CAEZVO010000001">
    <property type="protein sequence ID" value="CAB4624901.1"/>
    <property type="molecule type" value="Genomic_DNA"/>
</dbReference>
<protein>
    <submittedName>
        <fullName evidence="2">Unannotated protein</fullName>
    </submittedName>
</protein>
<dbReference type="SUPFAM" id="SSF51695">
    <property type="entry name" value="PLC-like phosphodiesterases"/>
    <property type="match status" value="1"/>
</dbReference>
<sequence>MRSARYGQTQILAHRGLVSEFVPENSLTAFADALAAGADIIETDIQSSNDGVAFIFHDSDLNRLAKINKNFSDCSSQEILEIDIGFGKRIPTLEQALLAFPTVQFNLDLKSDAAIGSTVAVIEKLQAHSHVLVSSFNERRRLKALRLLSKPVRTSAGTAKVLKLYFASLIGLKELFKSLARGSTAIQVPIRRGLIRFDSPGFISNCKNSNLEIHYWTINSPNVMKRLVDLGADGIVTDHCDLAITTLRSH</sequence>
<dbReference type="Pfam" id="PF03009">
    <property type="entry name" value="GDPD"/>
    <property type="match status" value="1"/>
</dbReference>
<proteinExistence type="predicted"/>
<feature type="domain" description="GP-PDE" evidence="1">
    <location>
        <begin position="9"/>
        <end position="247"/>
    </location>
</feature>
<accession>A0A6J6IK31</accession>
<dbReference type="PROSITE" id="PS51704">
    <property type="entry name" value="GP_PDE"/>
    <property type="match status" value="1"/>
</dbReference>